<reference evidence="1 2" key="1">
    <citation type="submission" date="2018-02" db="EMBL/GenBank/DDBJ databases">
        <title>Subsurface microbial communities from deep shales in Ohio and West Virginia, USA.</title>
        <authorList>
            <person name="Wrighton K."/>
        </authorList>
    </citation>
    <scope>NUCLEOTIDE SEQUENCE [LARGE SCALE GENOMIC DNA]</scope>
    <source>
        <strain evidence="1 2">OWC-G53F</strain>
    </source>
</reference>
<dbReference type="AlphaFoldDB" id="A0A2S6H263"/>
<comment type="caution">
    <text evidence="1">The sequence shown here is derived from an EMBL/GenBank/DDBJ whole genome shotgun (WGS) entry which is preliminary data.</text>
</comment>
<evidence type="ECO:0000313" key="2">
    <source>
        <dbReference type="Proteomes" id="UP000238071"/>
    </source>
</evidence>
<organism evidence="1 2">
    <name type="scientific">Methylobacter tundripaludum</name>
    <dbReference type="NCBI Taxonomy" id="173365"/>
    <lineage>
        <taxon>Bacteria</taxon>
        <taxon>Pseudomonadati</taxon>
        <taxon>Pseudomonadota</taxon>
        <taxon>Gammaproteobacteria</taxon>
        <taxon>Methylococcales</taxon>
        <taxon>Methylococcaceae</taxon>
        <taxon>Methylobacter</taxon>
    </lineage>
</organism>
<protein>
    <submittedName>
        <fullName evidence="1">Uncharacterized protein</fullName>
    </submittedName>
</protein>
<evidence type="ECO:0000313" key="1">
    <source>
        <dbReference type="EMBL" id="PPK71544.1"/>
    </source>
</evidence>
<sequence length="60" mass="7139">MTNLLEERCTLWLHERRWAGRLNMKARLFGKVGHVCWEWQRSSAPAGELLALDIPVWRLH</sequence>
<name>A0A2S6H263_9GAMM</name>
<gene>
    <name evidence="1" type="ORF">B0F88_10768</name>
</gene>
<keyword evidence="2" id="KW-1185">Reference proteome</keyword>
<accession>A0A2S6H263</accession>
<dbReference type="Proteomes" id="UP000238071">
    <property type="component" value="Unassembled WGS sequence"/>
</dbReference>
<dbReference type="EMBL" id="PTIY01000007">
    <property type="protein sequence ID" value="PPK71544.1"/>
    <property type="molecule type" value="Genomic_DNA"/>
</dbReference>
<proteinExistence type="predicted"/>